<evidence type="ECO:0000256" key="3">
    <source>
        <dbReference type="ARBA" id="ARBA00010288"/>
    </source>
</evidence>
<evidence type="ECO:0000256" key="4">
    <source>
        <dbReference type="ARBA" id="ARBA00022692"/>
    </source>
</evidence>
<dbReference type="EMBL" id="LR743604">
    <property type="protein sequence ID" value="CAA2634019.1"/>
    <property type="molecule type" value="Genomic_DNA"/>
</dbReference>
<feature type="transmembrane region" description="Helical" evidence="9">
    <location>
        <begin position="475"/>
        <end position="493"/>
    </location>
</feature>
<evidence type="ECO:0000256" key="1">
    <source>
        <dbReference type="ARBA" id="ARBA00004477"/>
    </source>
</evidence>
<comment type="function">
    <text evidence="8 9">Intramembrane glycolipid transporter that operates in the biosynthetic pathway of dolichol-linked oligosaccharides, the glycan precursors employed in protein asparagine (N)-glycosylation. The sequential addition of sugars to dolichol pyrophosphate produces dolichol-linked oligosaccharides containing fourteen sugars, including two GlcNAcs, nine mannoses and three glucoses. Once assembled, the oligosaccharide is transferred from the lipid to nascent proteins by oligosaccharyltransferases. The assembly of dolichol-linked oligosaccharides begins on the cytosolic side of the endoplasmic reticulum membrane and finishes in its lumen. RFT1 could mediate the translocation of the cytosolically oriented intermediate DolPP-GlcNAc2Man5, produced by ALG11, into the ER lumen where dolichol-linked oligosaccharides assembly continues. However, the intramembrane lipid transporter activity could not be confirmed in vitro.</text>
</comment>
<feature type="transmembrane region" description="Helical" evidence="9">
    <location>
        <begin position="47"/>
        <end position="66"/>
    </location>
</feature>
<dbReference type="GO" id="GO:0034203">
    <property type="term" value="P:glycolipid translocation"/>
    <property type="evidence" value="ECO:0007669"/>
    <property type="project" value="TreeGrafter"/>
</dbReference>
<evidence type="ECO:0000256" key="8">
    <source>
        <dbReference type="ARBA" id="ARBA00045912"/>
    </source>
</evidence>
<dbReference type="PANTHER" id="PTHR13117">
    <property type="entry name" value="ENDOPLASMIC RETICULUM MULTISPAN TRANSMEMBRANE PROTEIN-RELATED"/>
    <property type="match status" value="1"/>
</dbReference>
<keyword evidence="11" id="KW-1185">Reference proteome</keyword>
<sequence length="539" mass="61254">MASRKKDARASGNPLARTFGYLFTTQLLSRGITFLFNTWIIRHLSEADLALYTIKFHVFITFIMLSRDGFRRACLRMDTTLWGGMDANASKLLRIAWWAPPVGLLYTFAIVTFFFKSQGLSLPDPFGWAIIIHGKLLFSYKTCIGMISLISGLHACWSCWQNLYILSQNLLLLKLRLRVETIATFVRCLTTYVLILKTANVEKGILFALSQVAYGACLFLGYWGYFIFFRVDGKSQIFPSRAGSMKDNDGQLWFLCFLFTWQSLQKFFLQEGEKLVLMWFDVSFDQAIYGLVDKLGSLVVRMIFLPFEESAYATFAKFASGQSPNRVLRLGNALADALKLIMLIGLVVIAFGPSYSYALIRILYERKWSDGEASTALRYYCLYVILLAMNGTSEAFMHAVADKSQLKKSNNSLVVFSVIYMLLNVSLVQHAGAAGLIAANSINMILRIIYSAIFIKRFFQGSSYFSFRRCLPSGWPILLVSGTITLASERLILDRENFWPTLLVHLSVGITCFCTSIIYIYRREKLFLTKIARPNQHTD</sequence>
<reference evidence="10 11" key="1">
    <citation type="submission" date="2019-12" db="EMBL/GenBank/DDBJ databases">
        <authorList>
            <person name="Scholz U."/>
            <person name="Mascher M."/>
            <person name="Fiebig A."/>
        </authorList>
    </citation>
    <scope>NUCLEOTIDE SEQUENCE</scope>
</reference>
<feature type="transmembrane region" description="Helical" evidence="9">
    <location>
        <begin position="437"/>
        <end position="455"/>
    </location>
</feature>
<organism evidence="10">
    <name type="scientific">Spirodela intermedia</name>
    <name type="common">Intermediate duckweed</name>
    <dbReference type="NCBI Taxonomy" id="51605"/>
    <lineage>
        <taxon>Eukaryota</taxon>
        <taxon>Viridiplantae</taxon>
        <taxon>Streptophyta</taxon>
        <taxon>Embryophyta</taxon>
        <taxon>Tracheophyta</taxon>
        <taxon>Spermatophyta</taxon>
        <taxon>Magnoliopsida</taxon>
        <taxon>Liliopsida</taxon>
        <taxon>Araceae</taxon>
        <taxon>Lemnoideae</taxon>
        <taxon>Spirodela</taxon>
    </lineage>
</organism>
<dbReference type="EMBL" id="CACRZD030000017">
    <property type="protein sequence ID" value="CAA6673072.1"/>
    <property type="molecule type" value="Genomic_DNA"/>
</dbReference>
<feature type="transmembrane region" description="Helical" evidence="9">
    <location>
        <begin position="21"/>
        <end position="41"/>
    </location>
</feature>
<protein>
    <recommendedName>
        <fullName evidence="9">Protein RFT1 homolog</fullName>
    </recommendedName>
</protein>
<dbReference type="Pfam" id="PF04506">
    <property type="entry name" value="Rft-1"/>
    <property type="match status" value="1"/>
</dbReference>
<proteinExistence type="inferred from homology"/>
<dbReference type="PANTHER" id="PTHR13117:SF5">
    <property type="entry name" value="PROTEIN RFT1 HOMOLOG"/>
    <property type="match status" value="1"/>
</dbReference>
<keyword evidence="4 9" id="KW-0812">Transmembrane</keyword>
<comment type="pathway">
    <text evidence="2">Protein modification; protein glycosylation.</text>
</comment>
<dbReference type="Proteomes" id="UP001189122">
    <property type="component" value="Unassembled WGS sequence"/>
</dbReference>
<dbReference type="GO" id="GO:0006488">
    <property type="term" value="P:dolichol-linked oligosaccharide biosynthetic process"/>
    <property type="evidence" value="ECO:0007669"/>
    <property type="project" value="InterPro"/>
</dbReference>
<feature type="transmembrane region" description="Helical" evidence="9">
    <location>
        <begin position="205"/>
        <end position="231"/>
    </location>
</feature>
<dbReference type="AlphaFoldDB" id="A0A7I8JUD8"/>
<name>A0A7I8JUD8_SPIIN</name>
<dbReference type="InterPro" id="IPR007594">
    <property type="entry name" value="RFT1"/>
</dbReference>
<feature type="transmembrane region" description="Helical" evidence="9">
    <location>
        <begin position="340"/>
        <end position="364"/>
    </location>
</feature>
<evidence type="ECO:0000256" key="5">
    <source>
        <dbReference type="ARBA" id="ARBA00022824"/>
    </source>
</evidence>
<feature type="transmembrane region" description="Helical" evidence="9">
    <location>
        <begin position="376"/>
        <end position="401"/>
    </location>
</feature>
<keyword evidence="7 9" id="KW-0472">Membrane</keyword>
<keyword evidence="5" id="KW-0256">Endoplasmic reticulum</keyword>
<comment type="similarity">
    <text evidence="3 9">Belongs to the RFT1 family.</text>
</comment>
<feature type="transmembrane region" description="Helical" evidence="9">
    <location>
        <begin position="138"/>
        <end position="160"/>
    </location>
</feature>
<evidence type="ECO:0000313" key="11">
    <source>
        <dbReference type="Proteomes" id="UP001189122"/>
    </source>
</evidence>
<accession>A0A7I8JUD8</accession>
<evidence type="ECO:0000256" key="2">
    <source>
        <dbReference type="ARBA" id="ARBA00004922"/>
    </source>
</evidence>
<evidence type="ECO:0000256" key="9">
    <source>
        <dbReference type="RuleBase" id="RU365067"/>
    </source>
</evidence>
<gene>
    <name evidence="10" type="ORF">SI7747_17019488</name>
</gene>
<feature type="transmembrane region" description="Helical" evidence="9">
    <location>
        <begin position="95"/>
        <end position="115"/>
    </location>
</feature>
<keyword evidence="6 9" id="KW-1133">Transmembrane helix</keyword>
<evidence type="ECO:0000313" key="10">
    <source>
        <dbReference type="EMBL" id="CAA2634019.1"/>
    </source>
</evidence>
<evidence type="ECO:0000256" key="7">
    <source>
        <dbReference type="ARBA" id="ARBA00023136"/>
    </source>
</evidence>
<evidence type="ECO:0000256" key="6">
    <source>
        <dbReference type="ARBA" id="ARBA00022989"/>
    </source>
</evidence>
<dbReference type="GO" id="GO:0005789">
    <property type="term" value="C:endoplasmic reticulum membrane"/>
    <property type="evidence" value="ECO:0007669"/>
    <property type="project" value="UniProtKB-SubCell"/>
</dbReference>
<comment type="subcellular location">
    <subcellularLocation>
        <location evidence="1 9">Endoplasmic reticulum membrane</location>
        <topology evidence="1 9">Multi-pass membrane protein</topology>
    </subcellularLocation>
</comment>
<feature type="transmembrane region" description="Helical" evidence="9">
    <location>
        <begin position="499"/>
        <end position="521"/>
    </location>
</feature>